<name>A0A410G6L7_9FLAO</name>
<dbReference type="InterPro" id="IPR049625">
    <property type="entry name" value="Glyco_transf_61_cat"/>
</dbReference>
<organism evidence="5 6">
    <name type="scientific">Aequorivita ciconiae</name>
    <dbReference type="NCBI Taxonomy" id="2494375"/>
    <lineage>
        <taxon>Bacteria</taxon>
        <taxon>Pseudomonadati</taxon>
        <taxon>Bacteroidota</taxon>
        <taxon>Flavobacteriia</taxon>
        <taxon>Flavobacteriales</taxon>
        <taxon>Flavobacteriaceae</taxon>
        <taxon>Aequorivita</taxon>
    </lineage>
</organism>
<gene>
    <name evidence="5" type="ORF">EI546_14830</name>
</gene>
<reference evidence="5 6" key="1">
    <citation type="submission" date="2019-01" db="EMBL/GenBank/DDBJ databases">
        <title>Complete genome sequencing of Aequorivita sp. H23M31.</title>
        <authorList>
            <person name="Bae J.-W."/>
        </authorList>
    </citation>
    <scope>NUCLEOTIDE SEQUENCE [LARGE SCALE GENOMIC DNA]</scope>
    <source>
        <strain evidence="5 6">H23M31</strain>
    </source>
</reference>
<keyword evidence="6" id="KW-1185">Reference proteome</keyword>
<dbReference type="EMBL" id="CP034951">
    <property type="protein sequence ID" value="QAA82912.1"/>
    <property type="molecule type" value="Genomic_DNA"/>
</dbReference>
<dbReference type="AlphaFoldDB" id="A0A410G6L7"/>
<protein>
    <submittedName>
        <fullName evidence="5">Glycosyltransferase family 61 protein</fullName>
    </submittedName>
</protein>
<dbReference type="PANTHER" id="PTHR20961">
    <property type="entry name" value="GLYCOSYLTRANSFERASE"/>
    <property type="match status" value="1"/>
</dbReference>
<sequence length="386" mass="45110">MAIHYKRVKLFVWLNGVVSGVCYPFLKIRDFRKNRTSEIQILEKSQTIVIDRSHFHFEGNAYWDKFKTFQSDDLFYAIIPDASIISKGIVLDSKNRVILESTLFQKEYLNILCSNHLVLLKRFLPKKKEKNVISLLNKLDNNYFHWTTESLTRILLVYERPFFNDYKILVKDGALPFIKQSLTFLFNIPETNIISKTLGENLEVNNALIVSFPHIRNSESEFTNVYIPEVLKKLNALAHIRLERLQPKPQKTPKNFIISRKSALERRILNEEYLIHKLSDFDFESIALEELDYIEQVALFANAEIIIATHGAGIANIIYGKNPILIEIFPEERNIRDAFYFAQITAALQIEHHLFLQKQENDKEDILLDDSFIEKIRMIISNSNSI</sequence>
<evidence type="ECO:0000256" key="3">
    <source>
        <dbReference type="ARBA" id="ARBA00023180"/>
    </source>
</evidence>
<evidence type="ECO:0000259" key="4">
    <source>
        <dbReference type="Pfam" id="PF04577"/>
    </source>
</evidence>
<dbReference type="RefSeq" id="WP_128251276.1">
    <property type="nucleotide sequence ID" value="NZ_CP034951.1"/>
</dbReference>
<evidence type="ECO:0000313" key="5">
    <source>
        <dbReference type="EMBL" id="QAA82912.1"/>
    </source>
</evidence>
<keyword evidence="1" id="KW-0328">Glycosyltransferase</keyword>
<evidence type="ECO:0000256" key="2">
    <source>
        <dbReference type="ARBA" id="ARBA00022679"/>
    </source>
</evidence>
<dbReference type="OrthoDB" id="1156086at2"/>
<proteinExistence type="predicted"/>
<feature type="domain" description="Glycosyltransferase 61 catalytic" evidence="4">
    <location>
        <begin position="143"/>
        <end position="320"/>
    </location>
</feature>
<keyword evidence="3" id="KW-0325">Glycoprotein</keyword>
<dbReference type="InterPro" id="IPR007657">
    <property type="entry name" value="Glycosyltransferase_61"/>
</dbReference>
<dbReference type="KEGG" id="aev:EI546_14830"/>
<dbReference type="GO" id="GO:0016757">
    <property type="term" value="F:glycosyltransferase activity"/>
    <property type="evidence" value="ECO:0007669"/>
    <property type="project" value="UniProtKB-KW"/>
</dbReference>
<keyword evidence="2 5" id="KW-0808">Transferase</keyword>
<dbReference type="Proteomes" id="UP000285517">
    <property type="component" value="Chromosome"/>
</dbReference>
<evidence type="ECO:0000256" key="1">
    <source>
        <dbReference type="ARBA" id="ARBA00022676"/>
    </source>
</evidence>
<evidence type="ECO:0000313" key="6">
    <source>
        <dbReference type="Proteomes" id="UP000285517"/>
    </source>
</evidence>
<accession>A0A410G6L7</accession>
<dbReference type="Pfam" id="PF04577">
    <property type="entry name" value="Glyco_transf_61"/>
    <property type="match status" value="1"/>
</dbReference>